<evidence type="ECO:0000313" key="2">
    <source>
        <dbReference type="EMBL" id="KCZ50998.1"/>
    </source>
</evidence>
<comment type="caution">
    <text evidence="2">The sequence shown here is derived from an EMBL/GenBank/DDBJ whole genome shotgun (WGS) entry which is preliminary data.</text>
</comment>
<gene>
    <name evidence="2" type="ORF">HY29_06510</name>
</gene>
<proteinExistence type="predicted"/>
<keyword evidence="1" id="KW-1133">Transmembrane helix</keyword>
<dbReference type="Proteomes" id="UP000027037">
    <property type="component" value="Unassembled WGS sequence"/>
</dbReference>
<dbReference type="AlphaFoldDB" id="A0A062TZT0"/>
<evidence type="ECO:0000313" key="3">
    <source>
        <dbReference type="Proteomes" id="UP000027037"/>
    </source>
</evidence>
<keyword evidence="1" id="KW-0812">Transmembrane</keyword>
<organism evidence="2 3">
    <name type="scientific">Hyphomonas beringensis</name>
    <dbReference type="NCBI Taxonomy" id="1280946"/>
    <lineage>
        <taxon>Bacteria</taxon>
        <taxon>Pseudomonadati</taxon>
        <taxon>Pseudomonadota</taxon>
        <taxon>Alphaproteobacteria</taxon>
        <taxon>Hyphomonadales</taxon>
        <taxon>Hyphomonadaceae</taxon>
        <taxon>Hyphomonas</taxon>
    </lineage>
</organism>
<name>A0A062TZT0_9PROT</name>
<dbReference type="OrthoDB" id="7619687at2"/>
<dbReference type="SUPFAM" id="SSF103473">
    <property type="entry name" value="MFS general substrate transporter"/>
    <property type="match status" value="1"/>
</dbReference>
<evidence type="ECO:0000256" key="1">
    <source>
        <dbReference type="SAM" id="Phobius"/>
    </source>
</evidence>
<dbReference type="RefSeq" id="WP_034799399.1">
    <property type="nucleotide sequence ID" value="NZ_AWFF01000098.1"/>
</dbReference>
<feature type="transmembrane region" description="Helical" evidence="1">
    <location>
        <begin position="44"/>
        <end position="62"/>
    </location>
</feature>
<dbReference type="InterPro" id="IPR036259">
    <property type="entry name" value="MFS_trans_sf"/>
</dbReference>
<protein>
    <submittedName>
        <fullName evidence="2">Uncharacterized protein</fullName>
    </submittedName>
</protein>
<accession>A0A062TZT0</accession>
<reference evidence="2 3" key="1">
    <citation type="journal article" date="2014" name="Antonie Van Leeuwenhoek">
        <title>Hyphomonas beringensis sp. nov. and Hyphomonas chukchiensis sp. nov., isolated from surface seawater of the Bering Sea and Chukchi Sea.</title>
        <authorList>
            <person name="Li C."/>
            <person name="Lai Q."/>
            <person name="Li G."/>
            <person name="Dong C."/>
            <person name="Wang J."/>
            <person name="Liao Y."/>
            <person name="Shao Z."/>
        </authorList>
    </citation>
    <scope>NUCLEOTIDE SEQUENCE [LARGE SCALE GENOMIC DNA]</scope>
    <source>
        <strain evidence="2 3">25B14_1</strain>
    </source>
</reference>
<keyword evidence="1" id="KW-0472">Membrane</keyword>
<dbReference type="PATRIC" id="fig|1280946.3.peg.3397"/>
<dbReference type="STRING" id="1280946.HY29_06510"/>
<sequence>MDATKGRLLAAAVGILCGFCGILALMTAGVLALAAVIGMTAACFLVSSILMLISVIMMYLFLKPYRPSSEEIDDLEDSTADALADLPFDTLKKLVEKYPVSVTAGALILGYTLVRDPKAATRHAQRLLLGLL</sequence>
<dbReference type="EMBL" id="AWFF01000098">
    <property type="protein sequence ID" value="KCZ50998.1"/>
    <property type="molecule type" value="Genomic_DNA"/>
</dbReference>
<dbReference type="eggNOG" id="ENOG50343D3">
    <property type="taxonomic scope" value="Bacteria"/>
</dbReference>
<keyword evidence="3" id="KW-1185">Reference proteome</keyword>